<evidence type="ECO:0000259" key="5">
    <source>
        <dbReference type="PROSITE" id="PS51767"/>
    </source>
</evidence>
<evidence type="ECO:0000256" key="4">
    <source>
        <dbReference type="SAM" id="SignalP"/>
    </source>
</evidence>
<proteinExistence type="inferred from homology"/>
<dbReference type="Gene3D" id="2.40.70.10">
    <property type="entry name" value="Acid Proteases"/>
    <property type="match status" value="2"/>
</dbReference>
<dbReference type="AlphaFoldDB" id="A0A2J6R420"/>
<dbReference type="InterPro" id="IPR034164">
    <property type="entry name" value="Pepsin-like_dom"/>
</dbReference>
<dbReference type="GO" id="GO:0000324">
    <property type="term" value="C:fungal-type vacuole"/>
    <property type="evidence" value="ECO:0007669"/>
    <property type="project" value="TreeGrafter"/>
</dbReference>
<evidence type="ECO:0000256" key="1">
    <source>
        <dbReference type="ARBA" id="ARBA00007447"/>
    </source>
</evidence>
<keyword evidence="7" id="KW-1185">Reference proteome</keyword>
<keyword evidence="6" id="KW-0645">Protease</keyword>
<dbReference type="PROSITE" id="PS51767">
    <property type="entry name" value="PEPTIDASE_A1"/>
    <property type="match status" value="1"/>
</dbReference>
<feature type="signal peptide" evidence="4">
    <location>
        <begin position="1"/>
        <end position="18"/>
    </location>
</feature>
<dbReference type="InterPro" id="IPR001461">
    <property type="entry name" value="Aspartic_peptidase_A1"/>
</dbReference>
<evidence type="ECO:0000256" key="3">
    <source>
        <dbReference type="SAM" id="MobiDB-lite"/>
    </source>
</evidence>
<evidence type="ECO:0000313" key="6">
    <source>
        <dbReference type="EMBL" id="PMD33258.1"/>
    </source>
</evidence>
<dbReference type="EMBL" id="KZ613956">
    <property type="protein sequence ID" value="PMD33258.1"/>
    <property type="molecule type" value="Genomic_DNA"/>
</dbReference>
<dbReference type="CDD" id="cd05471">
    <property type="entry name" value="pepsin_like"/>
    <property type="match status" value="1"/>
</dbReference>
<gene>
    <name evidence="6" type="ORF">L207DRAFT_571470</name>
</gene>
<keyword evidence="4" id="KW-0732">Signal</keyword>
<keyword evidence="2" id="KW-1015">Disulfide bond</keyword>
<reference evidence="6 7" key="1">
    <citation type="submission" date="2016-04" db="EMBL/GenBank/DDBJ databases">
        <title>A degradative enzymes factory behind the ericoid mycorrhizal symbiosis.</title>
        <authorList>
            <consortium name="DOE Joint Genome Institute"/>
            <person name="Martino E."/>
            <person name="Morin E."/>
            <person name="Grelet G."/>
            <person name="Kuo A."/>
            <person name="Kohler A."/>
            <person name="Daghino S."/>
            <person name="Barry K."/>
            <person name="Choi C."/>
            <person name="Cichocki N."/>
            <person name="Clum A."/>
            <person name="Copeland A."/>
            <person name="Hainaut M."/>
            <person name="Haridas S."/>
            <person name="Labutti K."/>
            <person name="Lindquist E."/>
            <person name="Lipzen A."/>
            <person name="Khouja H.-R."/>
            <person name="Murat C."/>
            <person name="Ohm R."/>
            <person name="Olson A."/>
            <person name="Spatafora J."/>
            <person name="Veneault-Fourrey C."/>
            <person name="Henrissat B."/>
            <person name="Grigoriev I."/>
            <person name="Martin F."/>
            <person name="Perotto S."/>
        </authorList>
    </citation>
    <scope>NUCLEOTIDE SEQUENCE [LARGE SCALE GENOMIC DNA]</scope>
    <source>
        <strain evidence="6 7">F</strain>
    </source>
</reference>
<feature type="compositionally biased region" description="Basic and acidic residues" evidence="3">
    <location>
        <begin position="37"/>
        <end position="46"/>
    </location>
</feature>
<dbReference type="Pfam" id="PF00026">
    <property type="entry name" value="Asp"/>
    <property type="match status" value="1"/>
</dbReference>
<dbReference type="GO" id="GO:0006508">
    <property type="term" value="P:proteolysis"/>
    <property type="evidence" value="ECO:0007669"/>
    <property type="project" value="UniProtKB-KW"/>
</dbReference>
<dbReference type="STRING" id="1149755.A0A2J6R420"/>
<name>A0A2J6R420_HYAVF</name>
<feature type="disulfide bond" evidence="2">
    <location>
        <begin position="345"/>
        <end position="387"/>
    </location>
</feature>
<evidence type="ECO:0000256" key="2">
    <source>
        <dbReference type="PIRSR" id="PIRSR601461-2"/>
    </source>
</evidence>
<evidence type="ECO:0000313" key="7">
    <source>
        <dbReference type="Proteomes" id="UP000235786"/>
    </source>
</evidence>
<dbReference type="Proteomes" id="UP000235786">
    <property type="component" value="Unassembled WGS sequence"/>
</dbReference>
<protein>
    <submittedName>
        <fullName evidence="6">Acid protease</fullName>
    </submittedName>
</protein>
<organism evidence="6 7">
    <name type="scientific">Hyaloscypha variabilis (strain UAMH 11265 / GT02V1 / F)</name>
    <name type="common">Meliniomyces variabilis</name>
    <dbReference type="NCBI Taxonomy" id="1149755"/>
    <lineage>
        <taxon>Eukaryota</taxon>
        <taxon>Fungi</taxon>
        <taxon>Dikarya</taxon>
        <taxon>Ascomycota</taxon>
        <taxon>Pezizomycotina</taxon>
        <taxon>Leotiomycetes</taxon>
        <taxon>Helotiales</taxon>
        <taxon>Hyaloscyphaceae</taxon>
        <taxon>Hyaloscypha</taxon>
        <taxon>Hyaloscypha variabilis</taxon>
    </lineage>
</organism>
<feature type="region of interest" description="Disordered" evidence="3">
    <location>
        <begin position="32"/>
        <end position="54"/>
    </location>
</feature>
<dbReference type="PANTHER" id="PTHR47966:SF51">
    <property type="entry name" value="BETA-SITE APP-CLEAVING ENZYME, ISOFORM A-RELATED"/>
    <property type="match status" value="1"/>
</dbReference>
<dbReference type="PANTHER" id="PTHR47966">
    <property type="entry name" value="BETA-SITE APP-CLEAVING ENZYME, ISOFORM A-RELATED"/>
    <property type="match status" value="1"/>
</dbReference>
<accession>A0A2J6R420</accession>
<comment type="similarity">
    <text evidence="1">Belongs to the peptidase A1 family.</text>
</comment>
<dbReference type="InterPro" id="IPR021109">
    <property type="entry name" value="Peptidase_aspartic_dom_sf"/>
</dbReference>
<keyword evidence="6" id="KW-0378">Hydrolase</keyword>
<dbReference type="OrthoDB" id="771136at2759"/>
<feature type="chain" id="PRO_5014420427" evidence="4">
    <location>
        <begin position="19"/>
        <end position="449"/>
    </location>
</feature>
<dbReference type="GO" id="GO:0004190">
    <property type="term" value="F:aspartic-type endopeptidase activity"/>
    <property type="evidence" value="ECO:0007669"/>
    <property type="project" value="InterPro"/>
</dbReference>
<dbReference type="SUPFAM" id="SSF50630">
    <property type="entry name" value="Acid proteases"/>
    <property type="match status" value="1"/>
</dbReference>
<feature type="disulfide bond" evidence="2">
    <location>
        <begin position="112"/>
        <end position="120"/>
    </location>
</feature>
<sequence length="449" mass="50088">MIFFQILLLASFLMPALAGKFSLPLTQTKRSAPRARSSFEKRHDGAQKPLNGNSKFSFDAPLEKPFYSYGIPVEAPNFFLYTTNISLGTPPQSFRALVDLNWADLSVPSLDCFCSTERYCGPGNATYNSSASSTHYDNGTITQLSYGPFDGWARLSEDVLTFGDGLQVPGQVFHDIKYYSWVDYMYTDLFDSAVLGLTIDKYWFPSNRGPPQSENILPSPFRSMIENNLLDENIFSIVWPSETQEEGSLTFGGYHEDLLEGELVSLPLFPQNTTKWQVELDSISMIGDNDCGGKKVLVDKSIPGSKAFFMSVMPFIAFPYTIAQSLVHHTYAWNSPCGPYFVVDCDDLASLPDITIGLKGHNVTLKGEDYVQKVEVPGYCRGPREECVVMIDSLMDDENTIVLGMPFLKKMMGIFNWDEKTVSFGELKSSNVKDSVLPLTGAESGVDYW</sequence>
<feature type="domain" description="Peptidase A1" evidence="5">
    <location>
        <begin position="81"/>
        <end position="425"/>
    </location>
</feature>
<dbReference type="InterPro" id="IPR033121">
    <property type="entry name" value="PEPTIDASE_A1"/>
</dbReference>